<dbReference type="RefSeq" id="WP_014703470.1">
    <property type="nucleotide sequence ID" value="NC_017856.1"/>
</dbReference>
<protein>
    <submittedName>
        <fullName evidence="9">LppC putative lipoprotein</fullName>
    </submittedName>
</protein>
<dbReference type="AlphaFoldDB" id="I1YGK6"/>
<dbReference type="InterPro" id="IPR007443">
    <property type="entry name" value="LpoA"/>
</dbReference>
<dbReference type="Gene3D" id="1.25.40.10">
    <property type="entry name" value="Tetratricopeptide repeat domain"/>
    <property type="match status" value="1"/>
</dbReference>
<gene>
    <name evidence="9" type="ordered locus">Q7C_880</name>
</gene>
<evidence type="ECO:0000256" key="2">
    <source>
        <dbReference type="ARBA" id="ARBA00022960"/>
    </source>
</evidence>
<dbReference type="HOGENOM" id="CLU_026091_2_0_6"/>
<reference evidence="9 10" key="1">
    <citation type="journal article" date="2012" name="J. Bacteriol.">
        <title>Complete genome sequences of Methylophaga sp. strain JAM1 and Methylophaga sp. strain JAM7.</title>
        <authorList>
            <person name="Villeneuve C."/>
            <person name="Martineau C."/>
            <person name="Mauffrey F."/>
            <person name="Villemur R."/>
        </authorList>
    </citation>
    <scope>NUCLEOTIDE SEQUENCE [LARGE SCALE GENOMIC DNA]</scope>
    <source>
        <strain evidence="9 10">JAM7</strain>
    </source>
</reference>
<name>I1YGK6_METFJ</name>
<keyword evidence="3" id="KW-0573">Peptidoglycan synthesis</keyword>
<dbReference type="GO" id="GO:0031241">
    <property type="term" value="C:periplasmic side of cell outer membrane"/>
    <property type="evidence" value="ECO:0007669"/>
    <property type="project" value="TreeGrafter"/>
</dbReference>
<dbReference type="PANTHER" id="PTHR38038:SF1">
    <property type="entry name" value="PENICILLIN-BINDING PROTEIN ACTIVATOR LPOA"/>
    <property type="match status" value="1"/>
</dbReference>
<dbReference type="PATRIC" id="fig|754477.3.peg.869"/>
<dbReference type="GO" id="GO:0009252">
    <property type="term" value="P:peptidoglycan biosynthetic process"/>
    <property type="evidence" value="ECO:0007669"/>
    <property type="project" value="UniProtKB-KW"/>
</dbReference>
<feature type="chain" id="PRO_5003654612" evidence="8">
    <location>
        <begin position="21"/>
        <end position="612"/>
    </location>
</feature>
<keyword evidence="10" id="KW-1185">Reference proteome</keyword>
<sequence length="612" mass="67478" precursor="true">MRRLSALIMMFLLVSLTACQPGALDRRDSLPLADELISEAEQSGELAQAAEAYLNKAESSEGALQAAYYYRAASVSYALEDYPRAAEILNLIDINKLAPADQIEALLLQSEIALLLNQPTAALATLNQVDTANANSEQQQRRLSLKIEAYALNENDLDKALTHLELDPLLSANAQRENREALWASLMALSPQQLDLFNPGHPPAEDSGWFALAYAITAYQNNPEALDVAIENWYITYPNHPADAESYRAEVKPVFALPDAIGHVAVLLPESGAIAGAANAVKQGIIAAHFAQGANRQLTFYDTSQRGGVTEAYRQATSAGASIVIGPLDKQAVQQLADFEPLPIPILALNRISTTQSLPAHFFQFGLAPEDEAVSAANFALKQGYQRALVIGPESTWGERVIRGFEQAWREQGGIVVRSTRYRESQSDFAEIIKPLFALTDSEYRRKSLQNTLSRTLEFEPRRRQDVDFIFMVANPVKGRQLTPQFRFHRSGQLPVLSTSHVYEGTENPRQDIDLNGIIISDIPWLLNQDQDVIYQGLLNQATGDRGSFLRLAAMGVDAYQLIDALTEMNQNQQVFEGVTGQLSIDEAGHIDRQLPQGTFQDGKLQAITETE</sequence>
<keyword evidence="6" id="KW-0998">Cell outer membrane</keyword>
<dbReference type="PANTHER" id="PTHR38038">
    <property type="entry name" value="PENICILLIN-BINDING PROTEIN ACTIVATOR LPOA"/>
    <property type="match status" value="1"/>
</dbReference>
<feature type="signal peptide" evidence="8">
    <location>
        <begin position="1"/>
        <end position="20"/>
    </location>
</feature>
<proteinExistence type="predicted"/>
<keyword evidence="4" id="KW-0472">Membrane</keyword>
<dbReference type="Gene3D" id="3.40.50.2300">
    <property type="match status" value="2"/>
</dbReference>
<dbReference type="InterPro" id="IPR028082">
    <property type="entry name" value="Peripla_BP_I"/>
</dbReference>
<dbReference type="OrthoDB" id="6708821at2"/>
<evidence type="ECO:0000256" key="4">
    <source>
        <dbReference type="ARBA" id="ARBA00023136"/>
    </source>
</evidence>
<dbReference type="Gene3D" id="1.25.40.650">
    <property type="match status" value="1"/>
</dbReference>
<keyword evidence="5" id="KW-0564">Palmitate</keyword>
<dbReference type="InterPro" id="IPR011990">
    <property type="entry name" value="TPR-like_helical_dom_sf"/>
</dbReference>
<evidence type="ECO:0000313" key="10">
    <source>
        <dbReference type="Proteomes" id="UP000009145"/>
    </source>
</evidence>
<dbReference type="Pfam" id="PF04348">
    <property type="entry name" value="LppC"/>
    <property type="match status" value="1"/>
</dbReference>
<organism evidence="9 10">
    <name type="scientific">Methylophaga frappieri (strain ATCC BAA-2434 / DSM 25690 / JAM7)</name>
    <dbReference type="NCBI Taxonomy" id="754477"/>
    <lineage>
        <taxon>Bacteria</taxon>
        <taxon>Pseudomonadati</taxon>
        <taxon>Pseudomonadota</taxon>
        <taxon>Gammaproteobacteria</taxon>
        <taxon>Thiotrichales</taxon>
        <taxon>Piscirickettsiaceae</taxon>
        <taxon>Methylophaga</taxon>
    </lineage>
</organism>
<keyword evidence="2" id="KW-0133">Cell shape</keyword>
<evidence type="ECO:0000313" key="9">
    <source>
        <dbReference type="EMBL" id="AFJ02049.1"/>
    </source>
</evidence>
<dbReference type="PROSITE" id="PS51257">
    <property type="entry name" value="PROKAR_LIPOPROTEIN"/>
    <property type="match status" value="1"/>
</dbReference>
<dbReference type="Proteomes" id="UP000009145">
    <property type="component" value="Chromosome"/>
</dbReference>
<evidence type="ECO:0000256" key="8">
    <source>
        <dbReference type="SAM" id="SignalP"/>
    </source>
</evidence>
<evidence type="ECO:0000256" key="7">
    <source>
        <dbReference type="ARBA" id="ARBA00023288"/>
    </source>
</evidence>
<evidence type="ECO:0000256" key="1">
    <source>
        <dbReference type="ARBA" id="ARBA00022729"/>
    </source>
</evidence>
<evidence type="ECO:0000256" key="6">
    <source>
        <dbReference type="ARBA" id="ARBA00023237"/>
    </source>
</evidence>
<dbReference type="eggNOG" id="COG3107">
    <property type="taxonomic scope" value="Bacteria"/>
</dbReference>
<dbReference type="GO" id="GO:0008360">
    <property type="term" value="P:regulation of cell shape"/>
    <property type="evidence" value="ECO:0007669"/>
    <property type="project" value="UniProtKB-KW"/>
</dbReference>
<evidence type="ECO:0000256" key="5">
    <source>
        <dbReference type="ARBA" id="ARBA00023139"/>
    </source>
</evidence>
<dbReference type="EMBL" id="CP003380">
    <property type="protein sequence ID" value="AFJ02049.1"/>
    <property type="molecule type" value="Genomic_DNA"/>
</dbReference>
<evidence type="ECO:0000256" key="3">
    <source>
        <dbReference type="ARBA" id="ARBA00022984"/>
    </source>
</evidence>
<keyword evidence="1 8" id="KW-0732">Signal</keyword>
<dbReference type="STRING" id="754477.Q7C_880"/>
<dbReference type="GO" id="GO:0030234">
    <property type="term" value="F:enzyme regulator activity"/>
    <property type="evidence" value="ECO:0007669"/>
    <property type="project" value="TreeGrafter"/>
</dbReference>
<dbReference type="KEGG" id="mec:Q7C_880"/>
<dbReference type="CDD" id="cd06339">
    <property type="entry name" value="PBP1_YraM_LppC_lipoprotein-like"/>
    <property type="match status" value="1"/>
</dbReference>
<keyword evidence="7 9" id="KW-0449">Lipoprotein</keyword>
<accession>I1YGK6</accession>
<dbReference type="SUPFAM" id="SSF53822">
    <property type="entry name" value="Periplasmic binding protein-like I"/>
    <property type="match status" value="1"/>
</dbReference>